<keyword evidence="1" id="KW-0812">Transmembrane</keyword>
<accession>A0ABU5MT14</accession>
<dbReference type="EMBL" id="JARVCO010000002">
    <property type="protein sequence ID" value="MDZ8117338.1"/>
    <property type="molecule type" value="Genomic_DNA"/>
</dbReference>
<evidence type="ECO:0000313" key="3">
    <source>
        <dbReference type="EMBL" id="MDZ8117338.1"/>
    </source>
</evidence>
<comment type="caution">
    <text evidence="3">The sequence shown here is derived from an EMBL/GenBank/DDBJ whole genome shotgun (WGS) entry which is preliminary data.</text>
</comment>
<feature type="chain" id="PRO_5045844278" description="Glycosyltransferase RgtA/B/C/D-like domain-containing protein" evidence="2">
    <location>
        <begin position="26"/>
        <end position="565"/>
    </location>
</feature>
<evidence type="ECO:0000256" key="2">
    <source>
        <dbReference type="SAM" id="SignalP"/>
    </source>
</evidence>
<organism evidence="3 4">
    <name type="scientific">Pontiella agarivorans</name>
    <dbReference type="NCBI Taxonomy" id="3038953"/>
    <lineage>
        <taxon>Bacteria</taxon>
        <taxon>Pseudomonadati</taxon>
        <taxon>Kiritimatiellota</taxon>
        <taxon>Kiritimatiellia</taxon>
        <taxon>Kiritimatiellales</taxon>
        <taxon>Pontiellaceae</taxon>
        <taxon>Pontiella</taxon>
    </lineage>
</organism>
<feature type="transmembrane region" description="Helical" evidence="1">
    <location>
        <begin position="376"/>
        <end position="394"/>
    </location>
</feature>
<evidence type="ECO:0000256" key="1">
    <source>
        <dbReference type="SAM" id="Phobius"/>
    </source>
</evidence>
<keyword evidence="1" id="KW-0472">Membrane</keyword>
<gene>
    <name evidence="3" type="ORF">P9H32_01760</name>
</gene>
<sequence length="565" mass="63339">MFINRTKLILLLSAVALFAVYFLTAPQNHSEAEDVYDFACWVEQGTFADQAGVNRVLALPMFGWTYRIAQLAGYSGRAFPFMIFLNRMLAVGCVVLFWKMLWAAFSGKAHGGAGVRVGKQASEDEDVETVKLPTPNVKLPAALLLAFSYGFWRYANEAETYILAAFLVLGAWCFCLGDKVWWCIAVSALGCLVHLLNAVPLLLIIPLYYLLSSDWKKALLHGVATGLLVLAGYLICSPWLDFSELGAQHHAAEGGLGLKNGLRGMIAFGQCVLSANFLFGFEEFREMLSDFFPSRMLGEEFYMASKMPGWIPVAGVATLSLFAVCGLWLGCEWALGFRRWATEKEGVNRGSEIEAKKGDKPLLANSKLSASNLKPLTLSAIVWFLLYGVAVIRTEAGSPELWIMALIPCWLLFSSLLRGRVGWILVFCLFAHNLIAGMLPVRSERSDYHAQKSKWLLEHTTREDLILTSYEPILIFYLNYFADAEVRVSSSDSFEELDERLGLIEGNAYAVDTFFQPLESMKCRSPEMYDRMVKIGKRMRARFELVKKDEFGGIYQYMGDRESNE</sequence>
<reference evidence="3 4" key="1">
    <citation type="journal article" date="2024" name="Appl. Environ. Microbiol.">
        <title>Pontiella agarivorans sp. nov., a novel marine anaerobic bacterium capable of degrading macroalgal polysaccharides and fixing nitrogen.</title>
        <authorList>
            <person name="Liu N."/>
            <person name="Kivenson V."/>
            <person name="Peng X."/>
            <person name="Cui Z."/>
            <person name="Lankiewicz T.S."/>
            <person name="Gosselin K.M."/>
            <person name="English C.J."/>
            <person name="Blair E.M."/>
            <person name="O'Malley M.A."/>
            <person name="Valentine D.L."/>
        </authorList>
    </citation>
    <scope>NUCLEOTIDE SEQUENCE [LARGE SCALE GENOMIC DNA]</scope>
    <source>
        <strain evidence="3 4">NLcol2</strain>
    </source>
</reference>
<name>A0ABU5MT14_9BACT</name>
<dbReference type="Proteomes" id="UP001290861">
    <property type="component" value="Unassembled WGS sequence"/>
</dbReference>
<evidence type="ECO:0000313" key="4">
    <source>
        <dbReference type="Proteomes" id="UP001290861"/>
    </source>
</evidence>
<feature type="transmembrane region" description="Helical" evidence="1">
    <location>
        <begin position="78"/>
        <end position="98"/>
    </location>
</feature>
<feature type="signal peptide" evidence="2">
    <location>
        <begin position="1"/>
        <end position="25"/>
    </location>
</feature>
<feature type="transmembrane region" description="Helical" evidence="1">
    <location>
        <begin position="187"/>
        <end position="211"/>
    </location>
</feature>
<keyword evidence="1" id="KW-1133">Transmembrane helix</keyword>
<feature type="transmembrane region" description="Helical" evidence="1">
    <location>
        <begin position="310"/>
        <end position="330"/>
    </location>
</feature>
<feature type="transmembrane region" description="Helical" evidence="1">
    <location>
        <begin position="161"/>
        <end position="181"/>
    </location>
</feature>
<dbReference type="RefSeq" id="WP_322607139.1">
    <property type="nucleotide sequence ID" value="NZ_JARVCO010000002.1"/>
</dbReference>
<keyword evidence="4" id="KW-1185">Reference proteome</keyword>
<protein>
    <recommendedName>
        <fullName evidence="5">Glycosyltransferase RgtA/B/C/D-like domain-containing protein</fullName>
    </recommendedName>
</protein>
<feature type="transmembrane region" description="Helical" evidence="1">
    <location>
        <begin position="423"/>
        <end position="441"/>
    </location>
</feature>
<evidence type="ECO:0008006" key="5">
    <source>
        <dbReference type="Google" id="ProtNLM"/>
    </source>
</evidence>
<proteinExistence type="predicted"/>
<feature type="transmembrane region" description="Helical" evidence="1">
    <location>
        <begin position="218"/>
        <end position="240"/>
    </location>
</feature>
<keyword evidence="2" id="KW-0732">Signal</keyword>